<evidence type="ECO:0000313" key="4">
    <source>
        <dbReference type="Proteomes" id="UP000054558"/>
    </source>
</evidence>
<keyword evidence="2" id="KW-1133">Transmembrane helix</keyword>
<feature type="transmembrane region" description="Helical" evidence="2">
    <location>
        <begin position="94"/>
        <end position="123"/>
    </location>
</feature>
<dbReference type="EMBL" id="DF236974">
    <property type="protein sequence ID" value="GAQ79152.1"/>
    <property type="molecule type" value="Genomic_DNA"/>
</dbReference>
<dbReference type="OrthoDB" id="1933783at2759"/>
<protein>
    <submittedName>
        <fullName evidence="3">Uncharacterized protein</fullName>
    </submittedName>
</protein>
<dbReference type="AlphaFoldDB" id="A0A1Y1HN55"/>
<sequence>MDDFDFSGGPIEEVRPTFTRDAYEIPPPDPPKYIDNPPRKRRGRPKATPAQALAGSLIAGGCSVALFYYVRDLYFNLAMNPPVHYAPLHLEGDVNALICTFVAGFGGFAVLIFGVNSVGLALLAVKGLANPSRDAPKSE</sequence>
<feature type="transmembrane region" description="Helical" evidence="2">
    <location>
        <begin position="50"/>
        <end position="70"/>
    </location>
</feature>
<name>A0A1Y1HN55_KLENI</name>
<accession>A0A1Y1HN55</accession>
<reference evidence="3 4" key="1">
    <citation type="journal article" date="2014" name="Nat. Commun.">
        <title>Klebsormidium flaccidum genome reveals primary factors for plant terrestrial adaptation.</title>
        <authorList>
            <person name="Hori K."/>
            <person name="Maruyama F."/>
            <person name="Fujisawa T."/>
            <person name="Togashi T."/>
            <person name="Yamamoto N."/>
            <person name="Seo M."/>
            <person name="Sato S."/>
            <person name="Yamada T."/>
            <person name="Mori H."/>
            <person name="Tajima N."/>
            <person name="Moriyama T."/>
            <person name="Ikeuchi M."/>
            <person name="Watanabe M."/>
            <person name="Wada H."/>
            <person name="Kobayashi K."/>
            <person name="Saito M."/>
            <person name="Masuda T."/>
            <person name="Sasaki-Sekimoto Y."/>
            <person name="Mashiguchi K."/>
            <person name="Awai K."/>
            <person name="Shimojima M."/>
            <person name="Masuda S."/>
            <person name="Iwai M."/>
            <person name="Nobusawa T."/>
            <person name="Narise T."/>
            <person name="Kondo S."/>
            <person name="Saito H."/>
            <person name="Sato R."/>
            <person name="Murakawa M."/>
            <person name="Ihara Y."/>
            <person name="Oshima-Yamada Y."/>
            <person name="Ohtaka K."/>
            <person name="Satoh M."/>
            <person name="Sonobe K."/>
            <person name="Ishii M."/>
            <person name="Ohtani R."/>
            <person name="Kanamori-Sato M."/>
            <person name="Honoki R."/>
            <person name="Miyazaki D."/>
            <person name="Mochizuki H."/>
            <person name="Umetsu J."/>
            <person name="Higashi K."/>
            <person name="Shibata D."/>
            <person name="Kamiya Y."/>
            <person name="Sato N."/>
            <person name="Nakamura Y."/>
            <person name="Tabata S."/>
            <person name="Ida S."/>
            <person name="Kurokawa K."/>
            <person name="Ohta H."/>
        </authorList>
    </citation>
    <scope>NUCLEOTIDE SEQUENCE [LARGE SCALE GENOMIC DNA]</scope>
    <source>
        <strain evidence="3 4">NIES-2285</strain>
    </source>
</reference>
<evidence type="ECO:0000256" key="1">
    <source>
        <dbReference type="SAM" id="MobiDB-lite"/>
    </source>
</evidence>
<keyword evidence="4" id="KW-1185">Reference proteome</keyword>
<feature type="region of interest" description="Disordered" evidence="1">
    <location>
        <begin position="1"/>
        <end position="47"/>
    </location>
</feature>
<evidence type="ECO:0000313" key="3">
    <source>
        <dbReference type="EMBL" id="GAQ79152.1"/>
    </source>
</evidence>
<dbReference type="OMA" id="FASCMFG"/>
<evidence type="ECO:0000256" key="2">
    <source>
        <dbReference type="SAM" id="Phobius"/>
    </source>
</evidence>
<proteinExistence type="predicted"/>
<keyword evidence="2" id="KW-0812">Transmembrane</keyword>
<gene>
    <name evidence="3" type="ORF">KFL_000250290</name>
</gene>
<dbReference type="InterPro" id="IPR021434">
    <property type="entry name" value="DUF3082"/>
</dbReference>
<keyword evidence="2" id="KW-0472">Membrane</keyword>
<dbReference type="Pfam" id="PF11282">
    <property type="entry name" value="DUF3082"/>
    <property type="match status" value="1"/>
</dbReference>
<dbReference type="Proteomes" id="UP000054558">
    <property type="component" value="Unassembled WGS sequence"/>
</dbReference>
<organism evidence="3 4">
    <name type="scientific">Klebsormidium nitens</name>
    <name type="common">Green alga</name>
    <name type="synonym">Ulothrix nitens</name>
    <dbReference type="NCBI Taxonomy" id="105231"/>
    <lineage>
        <taxon>Eukaryota</taxon>
        <taxon>Viridiplantae</taxon>
        <taxon>Streptophyta</taxon>
        <taxon>Klebsormidiophyceae</taxon>
        <taxon>Klebsormidiales</taxon>
        <taxon>Klebsormidiaceae</taxon>
        <taxon>Klebsormidium</taxon>
    </lineage>
</organism>